<protein>
    <recommendedName>
        <fullName evidence="4">Cytochrome b5-related protein</fullName>
    </recommendedName>
</protein>
<evidence type="ECO:0000256" key="3">
    <source>
        <dbReference type="ARBA" id="ARBA00055674"/>
    </source>
</evidence>
<keyword evidence="5" id="KW-0812">Transmembrane</keyword>
<proteinExistence type="predicted"/>
<evidence type="ECO:0000313" key="7">
    <source>
        <dbReference type="EMBL" id="KAJ9587921.1"/>
    </source>
</evidence>
<dbReference type="AlphaFoldDB" id="A0AAD8EF90"/>
<evidence type="ECO:0000256" key="2">
    <source>
        <dbReference type="ARBA" id="ARBA00022723"/>
    </source>
</evidence>
<dbReference type="PANTHER" id="PTHR16740">
    <property type="entry name" value="CYTOCHROME B5-RELATED PROTEIN-RELATED"/>
    <property type="match status" value="1"/>
</dbReference>
<organism evidence="7 8">
    <name type="scientific">Diploptera punctata</name>
    <name type="common">Pacific beetle cockroach</name>
    <dbReference type="NCBI Taxonomy" id="6984"/>
    <lineage>
        <taxon>Eukaryota</taxon>
        <taxon>Metazoa</taxon>
        <taxon>Ecdysozoa</taxon>
        <taxon>Arthropoda</taxon>
        <taxon>Hexapoda</taxon>
        <taxon>Insecta</taxon>
        <taxon>Pterygota</taxon>
        <taxon>Neoptera</taxon>
        <taxon>Polyneoptera</taxon>
        <taxon>Dictyoptera</taxon>
        <taxon>Blattodea</taxon>
        <taxon>Blaberoidea</taxon>
        <taxon>Blaberidae</taxon>
        <taxon>Diplopterinae</taxon>
        <taxon>Diploptera</taxon>
    </lineage>
</organism>
<evidence type="ECO:0000256" key="1">
    <source>
        <dbReference type="ARBA" id="ARBA00022617"/>
    </source>
</evidence>
<feature type="transmembrane region" description="Helical" evidence="5">
    <location>
        <begin position="276"/>
        <end position="293"/>
    </location>
</feature>
<dbReference type="Pfam" id="PF00487">
    <property type="entry name" value="FA_desaturase"/>
    <property type="match status" value="1"/>
</dbReference>
<comment type="function">
    <text evidence="3">May play a role in muscle cell metabolism.</text>
</comment>
<evidence type="ECO:0000313" key="8">
    <source>
        <dbReference type="Proteomes" id="UP001233999"/>
    </source>
</evidence>
<dbReference type="SUPFAM" id="SSF55856">
    <property type="entry name" value="Cytochrome b5-like heme/steroid binding domain"/>
    <property type="match status" value="1"/>
</dbReference>
<dbReference type="FunFam" id="3.10.120.10:FF:000020">
    <property type="entry name" value="Cytochrome b5-related protein"/>
    <property type="match status" value="1"/>
</dbReference>
<dbReference type="GO" id="GO:0046872">
    <property type="term" value="F:metal ion binding"/>
    <property type="evidence" value="ECO:0007669"/>
    <property type="project" value="UniProtKB-KW"/>
</dbReference>
<evidence type="ECO:0000259" key="6">
    <source>
        <dbReference type="PROSITE" id="PS50255"/>
    </source>
</evidence>
<keyword evidence="5" id="KW-1133">Transmembrane helix</keyword>
<dbReference type="SMART" id="SM01117">
    <property type="entry name" value="Cyt-b5"/>
    <property type="match status" value="1"/>
</dbReference>
<dbReference type="Proteomes" id="UP001233999">
    <property type="component" value="Unassembled WGS sequence"/>
</dbReference>
<dbReference type="EMBL" id="JASPKZ010006050">
    <property type="protein sequence ID" value="KAJ9587921.1"/>
    <property type="molecule type" value="Genomic_DNA"/>
</dbReference>
<sequence length="429" mass="49396">VVVNVRLKYPSLRDSPVKTAEIWLHGKRLDDNAEGLWRVHNDLYDLTSWIDRHPGGPDWIKVTKGTDITEAFESHHISEKAELMLKKFHVRAASEPRNSPYTFHDDGFYRTLKRKIRRVLLENPRGMPWKSMMIADTLLASTLLAAILAAALTSFVLGIVSGTLLALTVICAHNFFHQKDNLRMYYFDLCFMSSRNWRVSHAMSHHLYTNTVQDLEISILEPFLQYLPRKSKPWWIRFGAWIISPIVYSFVYHSFLLSRIVMALQRYSDVLRKEDLLPLVLPVLMMMYSGAGLHVVFSMWMWIILVSSFVFGFIGLNAAHHHPDIFHDGDTPREDRDWGLGQLDAVRDRPEINSSLFLTLVTFGDHTLHHLFPTVDHSHLHLLHPSFEETCKEFGIVHQPCSVVELITGQFRQLANNSPNPNAPGTKLQ</sequence>
<dbReference type="InterPro" id="IPR005804">
    <property type="entry name" value="FA_desaturase_dom"/>
</dbReference>
<keyword evidence="5" id="KW-0472">Membrane</keyword>
<dbReference type="GO" id="GO:0006629">
    <property type="term" value="P:lipid metabolic process"/>
    <property type="evidence" value="ECO:0007669"/>
    <property type="project" value="InterPro"/>
</dbReference>
<gene>
    <name evidence="7" type="ORF">L9F63_018647</name>
</gene>
<accession>A0AAD8EF90</accession>
<dbReference type="PANTHER" id="PTHR16740:SF1">
    <property type="entry name" value="CYTOCHROME B5-RELATED PROTEIN-RELATED"/>
    <property type="match status" value="1"/>
</dbReference>
<dbReference type="PROSITE" id="PS50255">
    <property type="entry name" value="CYTOCHROME_B5_2"/>
    <property type="match status" value="1"/>
</dbReference>
<dbReference type="InterPro" id="IPR036400">
    <property type="entry name" value="Cyt_B5-like_heme/steroid_sf"/>
</dbReference>
<comment type="caution">
    <text evidence="7">The sequence shown here is derived from an EMBL/GenBank/DDBJ whole genome shotgun (WGS) entry which is preliminary data.</text>
</comment>
<feature type="transmembrane region" description="Helical" evidence="5">
    <location>
        <begin position="299"/>
        <end position="319"/>
    </location>
</feature>
<feature type="transmembrane region" description="Helical" evidence="5">
    <location>
        <begin position="137"/>
        <end position="160"/>
    </location>
</feature>
<reference evidence="7" key="2">
    <citation type="submission" date="2023-05" db="EMBL/GenBank/DDBJ databases">
        <authorList>
            <person name="Fouks B."/>
        </authorList>
    </citation>
    <scope>NUCLEOTIDE SEQUENCE</scope>
    <source>
        <strain evidence="7">Stay&amp;Tobe</strain>
        <tissue evidence="7">Testes</tissue>
    </source>
</reference>
<reference evidence="7" key="1">
    <citation type="journal article" date="2023" name="IScience">
        <title>Live-bearing cockroach genome reveals convergent evolutionary mechanisms linked to viviparity in insects and beyond.</title>
        <authorList>
            <person name="Fouks B."/>
            <person name="Harrison M.C."/>
            <person name="Mikhailova A.A."/>
            <person name="Marchal E."/>
            <person name="English S."/>
            <person name="Carruthers M."/>
            <person name="Jennings E.C."/>
            <person name="Chiamaka E.L."/>
            <person name="Frigard R.A."/>
            <person name="Pippel M."/>
            <person name="Attardo G.M."/>
            <person name="Benoit J.B."/>
            <person name="Bornberg-Bauer E."/>
            <person name="Tobe S.S."/>
        </authorList>
    </citation>
    <scope>NUCLEOTIDE SEQUENCE</scope>
    <source>
        <strain evidence="7">Stay&amp;Tobe</strain>
    </source>
</reference>
<keyword evidence="1" id="KW-0349">Heme</keyword>
<feature type="non-terminal residue" evidence="7">
    <location>
        <position position="1"/>
    </location>
</feature>
<feature type="domain" description="Cytochrome b5 heme-binding" evidence="6">
    <location>
        <begin position="14"/>
        <end position="94"/>
    </location>
</feature>
<keyword evidence="8" id="KW-1185">Reference proteome</keyword>
<name>A0AAD8EF90_DIPPU</name>
<feature type="transmembrane region" description="Helical" evidence="5">
    <location>
        <begin position="234"/>
        <end position="255"/>
    </location>
</feature>
<evidence type="ECO:0000256" key="4">
    <source>
        <dbReference type="ARBA" id="ARBA00073492"/>
    </source>
</evidence>
<dbReference type="InterPro" id="IPR001199">
    <property type="entry name" value="Cyt_B5-like_heme/steroid-bd"/>
</dbReference>
<dbReference type="Gene3D" id="3.10.120.10">
    <property type="entry name" value="Cytochrome b5-like heme/steroid binding domain"/>
    <property type="match status" value="1"/>
</dbReference>
<dbReference type="InterPro" id="IPR053100">
    <property type="entry name" value="Cytochrome_b5-related"/>
</dbReference>
<keyword evidence="1" id="KW-0408">Iron</keyword>
<dbReference type="Pfam" id="PF00173">
    <property type="entry name" value="Cyt-b5"/>
    <property type="match status" value="1"/>
</dbReference>
<evidence type="ECO:0000256" key="5">
    <source>
        <dbReference type="SAM" id="Phobius"/>
    </source>
</evidence>
<keyword evidence="2" id="KW-0479">Metal-binding</keyword>